<accession>A0ABY6KFY5</accession>
<feature type="compositionally biased region" description="Basic and acidic residues" evidence="1">
    <location>
        <begin position="141"/>
        <end position="158"/>
    </location>
</feature>
<dbReference type="Proteomes" id="UP001235939">
    <property type="component" value="Chromosome 04"/>
</dbReference>
<reference evidence="2 3" key="1">
    <citation type="submission" date="2022-01" db="EMBL/GenBank/DDBJ databases">
        <title>A chromosomal length assembly of Cordylochernes scorpioides.</title>
        <authorList>
            <person name="Zeh D."/>
            <person name="Zeh J."/>
        </authorList>
    </citation>
    <scope>NUCLEOTIDE SEQUENCE [LARGE SCALE GENOMIC DNA]</scope>
    <source>
        <strain evidence="2">IN4F17</strain>
        <tissue evidence="2">Whole Body</tissue>
    </source>
</reference>
<keyword evidence="3" id="KW-1185">Reference proteome</keyword>
<protein>
    <submittedName>
        <fullName evidence="2">Uncharacterized protein</fullName>
    </submittedName>
</protein>
<feature type="compositionally biased region" description="Low complexity" evidence="1">
    <location>
        <begin position="112"/>
        <end position="128"/>
    </location>
</feature>
<evidence type="ECO:0000313" key="2">
    <source>
        <dbReference type="EMBL" id="UYV66692.1"/>
    </source>
</evidence>
<feature type="region of interest" description="Disordered" evidence="1">
    <location>
        <begin position="52"/>
        <end position="158"/>
    </location>
</feature>
<sequence length="158" mass="18776">MIREIIREELRSAPNELDNLPPPQGLEDRVWQRVEQNLAPIARWTHSTHQAPIAPIAQSTSVPLRKHCWDRRRDRDENEPSRTQNRFYYGRRRPGSIYMADFMTPHMEQSDRNNSPRRNLPRSSSPYPGRGRPMTRRRYSRSPDRTPSRSPHRDVLEN</sequence>
<organism evidence="2 3">
    <name type="scientific">Cordylochernes scorpioides</name>
    <dbReference type="NCBI Taxonomy" id="51811"/>
    <lineage>
        <taxon>Eukaryota</taxon>
        <taxon>Metazoa</taxon>
        <taxon>Ecdysozoa</taxon>
        <taxon>Arthropoda</taxon>
        <taxon>Chelicerata</taxon>
        <taxon>Arachnida</taxon>
        <taxon>Pseudoscorpiones</taxon>
        <taxon>Cheliferoidea</taxon>
        <taxon>Chernetidae</taxon>
        <taxon>Cordylochernes</taxon>
    </lineage>
</organism>
<gene>
    <name evidence="2" type="ORF">LAZ67_4002588</name>
</gene>
<evidence type="ECO:0000256" key="1">
    <source>
        <dbReference type="SAM" id="MobiDB-lite"/>
    </source>
</evidence>
<feature type="compositionally biased region" description="Basic and acidic residues" evidence="1">
    <location>
        <begin position="71"/>
        <end position="80"/>
    </location>
</feature>
<dbReference type="EMBL" id="CP092866">
    <property type="protein sequence ID" value="UYV66692.1"/>
    <property type="molecule type" value="Genomic_DNA"/>
</dbReference>
<name>A0ABY6KFY5_9ARAC</name>
<evidence type="ECO:0000313" key="3">
    <source>
        <dbReference type="Proteomes" id="UP001235939"/>
    </source>
</evidence>
<proteinExistence type="predicted"/>